<evidence type="ECO:0000313" key="4">
    <source>
        <dbReference type="EMBL" id="QDH83636.1"/>
    </source>
</evidence>
<dbReference type="SUPFAM" id="SSF88874">
    <property type="entry name" value="Receptor-binding domain of short tail fibre protein gp12"/>
    <property type="match status" value="1"/>
</dbReference>
<organism evidence="4 5">
    <name type="scientific">Achromobacter phage Motura</name>
    <dbReference type="NCBI Taxonomy" id="2591403"/>
    <lineage>
        <taxon>Viruses</taxon>
        <taxon>Duplodnaviria</taxon>
        <taxon>Heunggongvirae</taxon>
        <taxon>Uroviricota</taxon>
        <taxon>Caudoviricetes</taxon>
        <taxon>Moturavirus</taxon>
        <taxon>Moturavirus motura</taxon>
    </lineage>
</organism>
<dbReference type="PROSITE" id="PS51688">
    <property type="entry name" value="ICA"/>
    <property type="match status" value="1"/>
</dbReference>
<dbReference type="Gene3D" id="3.90.1340.10">
    <property type="entry name" value="Phage tail collar domain"/>
    <property type="match status" value="1"/>
</dbReference>
<name>A0A514CT46_9CAUD</name>
<proteinExistence type="predicted"/>
<evidence type="ECO:0000313" key="5">
    <source>
        <dbReference type="Proteomes" id="UP000320799"/>
    </source>
</evidence>
<protein>
    <submittedName>
        <fullName evidence="4">Tail fiber protein</fullName>
    </submittedName>
</protein>
<dbReference type="GO" id="GO:0098015">
    <property type="term" value="C:virus tail"/>
    <property type="evidence" value="ECO:0007669"/>
    <property type="project" value="UniProtKB-KW"/>
</dbReference>
<keyword evidence="5" id="KW-1185">Reference proteome</keyword>
<feature type="domain" description="Peptidase S74" evidence="3">
    <location>
        <begin position="665"/>
        <end position="757"/>
    </location>
</feature>
<dbReference type="InterPro" id="IPR030392">
    <property type="entry name" value="S74_ICA"/>
</dbReference>
<sequence length="786" mass="82813">MATKYLLYRSATASAKPTAVNMPEGKLAVNTADERLYFKNNSGTIVEPAPRAHTHPWSQVTNREATALTTQNLNDITTPGSYYMNSNAGATAELNYPVLFAGLLTVETAVSGNVQCTQTYTTNPTTNPRTFVRIRFGSGLAWGSWFELARVDQAMTHTFLTAATDANTMIADNTFYTWTASAAVGANFPTFTTAWPAAGYMRVYYAAATQVTQELTFIVTGQKSRTFTRFGNTSTNAWQPWKSTSDWSAPTGLPSSDMGDIYVDGQGVYRWNGSAYALVQQDAVPLGAVLWWPQRSSVPAGYLPADGQTVTRATYPDLTLMVTGAKVPVATEAAWSADVTQRASYTPGNGTTTIRLPDYNGKSAGALGRTFLSGDGANASTLNGTIQQDAMQQITGSIASFFRAGNVAGTGALRATAYGSTPAQTGTGGLDNATITFDSALSARTATTTYPTNSNGVWVIKAFGAVVNPGSADAAQLASDYATLNAAVQSLYSAGILNLSAGGRIKTPSSGGAWTASGLVFQTNAGPTYVNAVPGTSGEVAGFIARHADSVNNAYVSLVQTPGGDAQLNFSAQGTAAKGNLVFTSATGQAGAIFQSTNTWMFGNYVAPSVNSRTVVNYTGSNNMFGTQYRPAQDNTTAILMQNAAGATVGSIGTSATATTFNTSSDRRLKRDITPIDPMQALESIMHLIPCNWIWRTTGTIGEGFIADEYQKELPDYVQGEPDGEGFQQLDKTGAIARMVGAIQALNMKCGAQQDLIDSQAQLITTLSEAIAALETRVSTLESANG</sequence>
<dbReference type="RefSeq" id="YP_009903835.1">
    <property type="nucleotide sequence ID" value="NC_049849.1"/>
</dbReference>
<keyword evidence="2" id="KW-0946">Virion</keyword>
<dbReference type="CDD" id="cd19958">
    <property type="entry name" value="pyocin_knob"/>
    <property type="match status" value="2"/>
</dbReference>
<accession>A0A514CT46</accession>
<dbReference type="EMBL" id="MN094788">
    <property type="protein sequence ID" value="QDH83636.1"/>
    <property type="molecule type" value="Genomic_DNA"/>
</dbReference>
<dbReference type="Pfam" id="PF13884">
    <property type="entry name" value="Peptidase_S74"/>
    <property type="match status" value="1"/>
</dbReference>
<comment type="subcellular location">
    <subcellularLocation>
        <location evidence="1">Virion</location>
    </subcellularLocation>
</comment>
<dbReference type="Proteomes" id="UP000320799">
    <property type="component" value="Segment"/>
</dbReference>
<evidence type="ECO:0000256" key="1">
    <source>
        <dbReference type="ARBA" id="ARBA00004328"/>
    </source>
</evidence>
<evidence type="ECO:0000259" key="3">
    <source>
        <dbReference type="PROSITE" id="PS51688"/>
    </source>
</evidence>
<evidence type="ECO:0000256" key="2">
    <source>
        <dbReference type="ARBA" id="ARBA00022732"/>
    </source>
</evidence>
<dbReference type="GeneID" id="56136111"/>
<reference evidence="4 5" key="1">
    <citation type="submission" date="2019-06" db="EMBL/GenBank/DDBJ databases">
        <authorList>
            <person name="Kincaid V.D."/>
            <person name="Fuller A."/>
            <person name="Hodges K."/>
            <person name="Bansal M."/>
            <person name="Essig J."/>
            <person name="Johnson A."/>
        </authorList>
    </citation>
    <scope>NUCLEOTIDE SEQUENCE [LARGE SCALE GENOMIC DNA]</scope>
</reference>
<keyword evidence="2" id="KW-1227">Viral tail protein</keyword>
<dbReference type="InterPro" id="IPR037053">
    <property type="entry name" value="Phage_tail_collar_dom_sf"/>
</dbReference>
<dbReference type="KEGG" id="vg:56136111"/>